<protein>
    <submittedName>
        <fullName evidence="6">Pyrimidine reductase family protein</fullName>
    </submittedName>
</protein>
<evidence type="ECO:0000256" key="1">
    <source>
        <dbReference type="ARBA" id="ARBA00005104"/>
    </source>
</evidence>
<comment type="caution">
    <text evidence="6">The sequence shown here is derived from an EMBL/GenBank/DDBJ whole genome shotgun (WGS) entry which is preliminary data.</text>
</comment>
<sequence>MHEIVRAWVDGWVVSRGAAPPQPRPWGVTIDVGDVQHVSRHVLGAIGEGVQETVVRKVAGEVTGAGIWLKAFRDPADVSAWLGPGWWVDPEPGYLMTVPLEPAPGAGGPDGRGTLPDGYAVRDWTRGGVTKVLVTAPDGSLAARGQTVPTGAQAVVDRIETAPAHRRRGLGGLVMRRLQAAAAATGARRGVLAATPDGRALYETLGWRVEAVLTSAKFTGVEDDTVPQLTGRARLPGMRRLFPVTDQTAPTAPGGSAERGGDPGAGEWSLDEIADAYAYPEPAPGGPRPYLRANMVSTLDGAAQHEGRSHPISNATDMRIFGTLRALADVVVVGAETVRQEGYRPARVRAEFAARREAAGQTTAPAIAVVTASLDLDFSLPLFTSPAVPTLVLTGAAAAPDRVAAAEKAGARVVTAGDGGGVDPARAVRALAGLGHTRLLTEGGPRLLGQLVAAEVLDELCLTVAPMLTAGAAQRIAGGPAVPVPHRFALVSLLEEEGFLYGRYRRA</sequence>
<dbReference type="Gene3D" id="3.40.430.10">
    <property type="entry name" value="Dihydrofolate Reductase, subunit A"/>
    <property type="match status" value="1"/>
</dbReference>
<dbReference type="PANTHER" id="PTHR38011">
    <property type="entry name" value="DIHYDROFOLATE REDUCTASE FAMILY PROTEIN (AFU_ORTHOLOGUE AFUA_8G06820)"/>
    <property type="match status" value="1"/>
</dbReference>
<evidence type="ECO:0000256" key="4">
    <source>
        <dbReference type="SAM" id="MobiDB-lite"/>
    </source>
</evidence>
<dbReference type="PROSITE" id="PS51186">
    <property type="entry name" value="GNAT"/>
    <property type="match status" value="1"/>
</dbReference>
<dbReference type="EMBL" id="JAAXMD010000304">
    <property type="protein sequence ID" value="NKQ27655.1"/>
    <property type="molecule type" value="Genomic_DNA"/>
</dbReference>
<dbReference type="Proteomes" id="UP000744032">
    <property type="component" value="Unassembled WGS sequence"/>
</dbReference>
<comment type="pathway">
    <text evidence="1">Cofactor biosynthesis; riboflavin biosynthesis.</text>
</comment>
<keyword evidence="2" id="KW-0521">NADP</keyword>
<dbReference type="InterPro" id="IPR002734">
    <property type="entry name" value="RibDG_C"/>
</dbReference>
<dbReference type="Pfam" id="PF00583">
    <property type="entry name" value="Acetyltransf_1"/>
    <property type="match status" value="1"/>
</dbReference>
<dbReference type="Pfam" id="PF01872">
    <property type="entry name" value="RibD_C"/>
    <property type="match status" value="1"/>
</dbReference>
<feature type="domain" description="N-acetyltransferase" evidence="5">
    <location>
        <begin position="65"/>
        <end position="232"/>
    </location>
</feature>
<evidence type="ECO:0000256" key="2">
    <source>
        <dbReference type="ARBA" id="ARBA00022857"/>
    </source>
</evidence>
<dbReference type="PANTHER" id="PTHR38011:SF7">
    <property type="entry name" value="2,5-DIAMINO-6-RIBOSYLAMINO-4(3H)-PYRIMIDINONE 5'-PHOSPHATE REDUCTASE"/>
    <property type="match status" value="1"/>
</dbReference>
<dbReference type="InterPro" id="IPR000182">
    <property type="entry name" value="GNAT_dom"/>
</dbReference>
<dbReference type="InterPro" id="IPR024072">
    <property type="entry name" value="DHFR-like_dom_sf"/>
</dbReference>
<dbReference type="InterPro" id="IPR016181">
    <property type="entry name" value="Acyl_CoA_acyltransferase"/>
</dbReference>
<organism evidence="6 7">
    <name type="scientific">Streptomyces galbus</name>
    <dbReference type="NCBI Taxonomy" id="33898"/>
    <lineage>
        <taxon>Bacteria</taxon>
        <taxon>Bacillati</taxon>
        <taxon>Actinomycetota</taxon>
        <taxon>Actinomycetes</taxon>
        <taxon>Kitasatosporales</taxon>
        <taxon>Streptomycetaceae</taxon>
        <taxon>Streptomyces</taxon>
    </lineage>
</organism>
<evidence type="ECO:0000313" key="7">
    <source>
        <dbReference type="Proteomes" id="UP000744032"/>
    </source>
</evidence>
<gene>
    <name evidence="6" type="ORF">HF200_25405</name>
</gene>
<evidence type="ECO:0000256" key="3">
    <source>
        <dbReference type="ARBA" id="ARBA00023002"/>
    </source>
</evidence>
<evidence type="ECO:0000259" key="5">
    <source>
        <dbReference type="PROSITE" id="PS51186"/>
    </source>
</evidence>
<evidence type="ECO:0000313" key="6">
    <source>
        <dbReference type="EMBL" id="NKQ27655.1"/>
    </source>
</evidence>
<dbReference type="Gene3D" id="3.40.630.30">
    <property type="match status" value="1"/>
</dbReference>
<dbReference type="SUPFAM" id="SSF53597">
    <property type="entry name" value="Dihydrofolate reductase-like"/>
    <property type="match status" value="1"/>
</dbReference>
<keyword evidence="3" id="KW-0560">Oxidoreductase</keyword>
<proteinExistence type="predicted"/>
<keyword evidence="7" id="KW-1185">Reference proteome</keyword>
<accession>A0ABX1IRK6</accession>
<name>A0ABX1IRK6_STRGB</name>
<feature type="region of interest" description="Disordered" evidence="4">
    <location>
        <begin position="245"/>
        <end position="267"/>
    </location>
</feature>
<dbReference type="SUPFAM" id="SSF55729">
    <property type="entry name" value="Acyl-CoA N-acyltransferases (Nat)"/>
    <property type="match status" value="1"/>
</dbReference>
<dbReference type="InterPro" id="IPR050765">
    <property type="entry name" value="Riboflavin_Biosynth_HTPR"/>
</dbReference>
<reference evidence="6 7" key="1">
    <citation type="submission" date="2020-04" db="EMBL/GenBank/DDBJ databases">
        <title>Genome sequence of Streptomyces galbus strain I339.</title>
        <authorList>
            <person name="Silva E.A.N."/>
            <person name="Merces M."/>
            <person name="Castelo Branco A.P.O.T."/>
            <person name="Vasconcelos P.C."/>
            <person name="Costa N.P."/>
            <person name="Marinho G.C.S."/>
            <person name="Oliveira C.J.B."/>
            <person name="Araujo D."/>
            <person name="Rodrigues Junior V.S."/>
            <person name="Almeida R."/>
            <person name="Silva Filho U.R."/>
            <person name="Andrade A.S.A."/>
            <person name="Cibulski S.P."/>
        </authorList>
    </citation>
    <scope>NUCLEOTIDE SEQUENCE [LARGE SCALE GENOMIC DNA]</scope>
    <source>
        <strain evidence="6 7">I339</strain>
    </source>
</reference>